<proteinExistence type="predicted"/>
<keyword evidence="2" id="KW-1185">Reference proteome</keyword>
<gene>
    <name evidence="1" type="ORF">MCOR_47888</name>
</gene>
<reference evidence="1 2" key="1">
    <citation type="submission" date="2020-06" db="EMBL/GenBank/DDBJ databases">
        <authorList>
            <person name="Li R."/>
            <person name="Bekaert M."/>
        </authorList>
    </citation>
    <scope>NUCLEOTIDE SEQUENCE [LARGE SCALE GENOMIC DNA]</scope>
    <source>
        <strain evidence="2">wild</strain>
    </source>
</reference>
<protein>
    <submittedName>
        <fullName evidence="1">Uncharacterized protein</fullName>
    </submittedName>
</protein>
<dbReference type="AlphaFoldDB" id="A0A6J8E6G4"/>
<organism evidence="1 2">
    <name type="scientific">Mytilus coruscus</name>
    <name type="common">Sea mussel</name>
    <dbReference type="NCBI Taxonomy" id="42192"/>
    <lineage>
        <taxon>Eukaryota</taxon>
        <taxon>Metazoa</taxon>
        <taxon>Spiralia</taxon>
        <taxon>Lophotrochozoa</taxon>
        <taxon>Mollusca</taxon>
        <taxon>Bivalvia</taxon>
        <taxon>Autobranchia</taxon>
        <taxon>Pteriomorphia</taxon>
        <taxon>Mytilida</taxon>
        <taxon>Mytiloidea</taxon>
        <taxon>Mytilidae</taxon>
        <taxon>Mytilinae</taxon>
        <taxon>Mytilus</taxon>
    </lineage>
</organism>
<name>A0A6J8E6G4_MYTCO</name>
<evidence type="ECO:0000313" key="1">
    <source>
        <dbReference type="EMBL" id="CAC5415182.1"/>
    </source>
</evidence>
<accession>A0A6J8E6G4</accession>
<dbReference type="EMBL" id="CACVKT020008387">
    <property type="protein sequence ID" value="CAC5415182.1"/>
    <property type="molecule type" value="Genomic_DNA"/>
</dbReference>
<dbReference type="Proteomes" id="UP000507470">
    <property type="component" value="Unassembled WGS sequence"/>
</dbReference>
<dbReference type="OrthoDB" id="416987at2759"/>
<sequence>MIRKKETVISELYNKIVEEISEEDIQEEIKEATESEYTPTSAFIASTKQNYDSNNRNLTSKPCIYCNDIHAPTASMKVKNIDDRKRTIKEKQLCLNCSGSHRIAHCKSKKTCKNCGKRHNTSICNTNEQYTQDKAKTEKDNCKTGKPDSNHAVAIMHSLATSVRA</sequence>
<evidence type="ECO:0000313" key="2">
    <source>
        <dbReference type="Proteomes" id="UP000507470"/>
    </source>
</evidence>